<evidence type="ECO:0000256" key="12">
    <source>
        <dbReference type="SAM" id="Phobius"/>
    </source>
</evidence>
<dbReference type="Pfam" id="PF07690">
    <property type="entry name" value="MFS_1"/>
    <property type="match status" value="1"/>
</dbReference>
<comment type="subcellular location">
    <subcellularLocation>
        <location evidence="1">Cell membrane</location>
        <topology evidence="1">Multi-pass membrane protein</topology>
    </subcellularLocation>
</comment>
<feature type="transmembrane region" description="Helical" evidence="12">
    <location>
        <begin position="305"/>
        <end position="323"/>
    </location>
</feature>
<dbReference type="PROSITE" id="PS50850">
    <property type="entry name" value="MFS"/>
    <property type="match status" value="1"/>
</dbReference>
<feature type="compositionally biased region" description="Basic and acidic residues" evidence="11">
    <location>
        <begin position="1"/>
        <end position="12"/>
    </location>
</feature>
<proteinExistence type="inferred from homology"/>
<evidence type="ECO:0000256" key="3">
    <source>
        <dbReference type="ARBA" id="ARBA00022448"/>
    </source>
</evidence>
<evidence type="ECO:0000256" key="5">
    <source>
        <dbReference type="ARBA" id="ARBA00022692"/>
    </source>
</evidence>
<reference evidence="14 15" key="1">
    <citation type="submission" date="2019-11" db="EMBL/GenBank/DDBJ databases">
        <title>Draft genome of Amycolatopsis RM579.</title>
        <authorList>
            <person name="Duangmal K."/>
            <person name="Mingma R."/>
        </authorList>
    </citation>
    <scope>NUCLEOTIDE SEQUENCE [LARGE SCALE GENOMIC DNA]</scope>
    <source>
        <strain evidence="14 15">RM579</strain>
    </source>
</reference>
<evidence type="ECO:0000256" key="8">
    <source>
        <dbReference type="ARBA" id="ARBA00023136"/>
    </source>
</evidence>
<evidence type="ECO:0000259" key="13">
    <source>
        <dbReference type="PROSITE" id="PS50850"/>
    </source>
</evidence>
<dbReference type="PROSITE" id="PS00217">
    <property type="entry name" value="SUGAR_TRANSPORT_2"/>
    <property type="match status" value="1"/>
</dbReference>
<gene>
    <name evidence="14" type="ORF">GKO32_03965</name>
</gene>
<evidence type="ECO:0000256" key="6">
    <source>
        <dbReference type="ARBA" id="ARBA00022847"/>
    </source>
</evidence>
<keyword evidence="7 12" id="KW-1133">Transmembrane helix</keyword>
<keyword evidence="5 12" id="KW-0812">Transmembrane</keyword>
<evidence type="ECO:0000256" key="4">
    <source>
        <dbReference type="ARBA" id="ARBA00022475"/>
    </source>
</evidence>
<protein>
    <recommendedName>
        <fullName evidence="10">Putative proline/betaine transporter</fullName>
    </recommendedName>
</protein>
<dbReference type="PANTHER" id="PTHR43528">
    <property type="entry name" value="ALPHA-KETOGLUTARATE PERMEASE"/>
    <property type="match status" value="1"/>
</dbReference>
<dbReference type="Gene3D" id="1.20.1250.20">
    <property type="entry name" value="MFS general substrate transporter like domains"/>
    <property type="match status" value="2"/>
</dbReference>
<evidence type="ECO:0000313" key="15">
    <source>
        <dbReference type="Proteomes" id="UP000440096"/>
    </source>
</evidence>
<keyword evidence="15" id="KW-1185">Reference proteome</keyword>
<dbReference type="GO" id="GO:0005886">
    <property type="term" value="C:plasma membrane"/>
    <property type="evidence" value="ECO:0007669"/>
    <property type="project" value="UniProtKB-SubCell"/>
</dbReference>
<dbReference type="InterPro" id="IPR005829">
    <property type="entry name" value="Sugar_transporter_CS"/>
</dbReference>
<feature type="transmembrane region" description="Helical" evidence="12">
    <location>
        <begin position="177"/>
        <end position="199"/>
    </location>
</feature>
<feature type="transmembrane region" description="Helical" evidence="12">
    <location>
        <begin position="211"/>
        <end position="230"/>
    </location>
</feature>
<feature type="transmembrane region" description="Helical" evidence="12">
    <location>
        <begin position="269"/>
        <end position="293"/>
    </location>
</feature>
<feature type="domain" description="Major facilitator superfamily (MFS) profile" evidence="13">
    <location>
        <begin position="39"/>
        <end position="452"/>
    </location>
</feature>
<sequence length="471" mass="50289">MSGIEGETKREAIPPATAPSGPRAPEPEPEQLKRETRKALLGGSVGNFIEQFDFGIYGYMAPYLAASFFPSHDPVASLLSVYLVYGLSFFIRPLGGILFGRFGDRLGRRSTLAWSLILMGLGTAAVGLLPTHGSVGLLAPMLLVLLRVIQGLSQGGEFPGAVSFIVEYAPAGRRGRYTSALSSSTFVGLLAGSGVAALVSGLLGDQTMTGGGWRIPFLIALPLTVVGLLLRMRIRETPEFEALTSRRRGGDERAKAPFSETVRTQWKPILVYAGCALAPATIAPTFIAFIPSYLKRNLGLSGSQALLTGTISLAVVALMVFPVGRLTDRFGRKPLFAWGCGLAIVLMPFSVLLMHNHGFAILLLGQLLFMVPIWLTNVSLNVTLAEMFPTRLRYSASALAYNLPFAIFAGSAPLVSGSLLSSTGTIWSVVGYLSGLAVISTVCVVWGLRETYRSELRKGAGHSVSPGEIHR</sequence>
<dbReference type="OrthoDB" id="8953821at2"/>
<dbReference type="InterPro" id="IPR051084">
    <property type="entry name" value="H+-coupled_symporters"/>
</dbReference>
<accession>A0A6N7YJR5</accession>
<feature type="transmembrane region" description="Helical" evidence="12">
    <location>
        <begin position="111"/>
        <end position="129"/>
    </location>
</feature>
<feature type="transmembrane region" description="Helical" evidence="12">
    <location>
        <begin position="135"/>
        <end position="156"/>
    </location>
</feature>
<evidence type="ECO:0000313" key="14">
    <source>
        <dbReference type="EMBL" id="MTD53137.1"/>
    </source>
</evidence>
<organism evidence="14 15">
    <name type="scientific">Amycolatopsis pithecellobii</name>
    <dbReference type="NCBI Taxonomy" id="664692"/>
    <lineage>
        <taxon>Bacteria</taxon>
        <taxon>Bacillati</taxon>
        <taxon>Actinomycetota</taxon>
        <taxon>Actinomycetes</taxon>
        <taxon>Pseudonocardiales</taxon>
        <taxon>Pseudonocardiaceae</taxon>
        <taxon>Amycolatopsis</taxon>
    </lineage>
</organism>
<dbReference type="FunFam" id="1.20.1250.20:FF:000001">
    <property type="entry name" value="Dicarboxylate MFS transporter"/>
    <property type="match status" value="1"/>
</dbReference>
<keyword evidence="6" id="KW-0769">Symport</keyword>
<feature type="region of interest" description="Disordered" evidence="11">
    <location>
        <begin position="1"/>
        <end position="31"/>
    </location>
</feature>
<feature type="transmembrane region" description="Helical" evidence="12">
    <location>
        <begin position="335"/>
        <end position="353"/>
    </location>
</feature>
<evidence type="ECO:0000256" key="1">
    <source>
        <dbReference type="ARBA" id="ARBA00004651"/>
    </source>
</evidence>
<comment type="function">
    <text evidence="9">May be a proton symporter involved in the uptake of osmolytes such as proline and glycine betaine.</text>
</comment>
<evidence type="ECO:0000256" key="2">
    <source>
        <dbReference type="ARBA" id="ARBA00008240"/>
    </source>
</evidence>
<feature type="transmembrane region" description="Helical" evidence="12">
    <location>
        <begin position="359"/>
        <end position="378"/>
    </location>
</feature>
<dbReference type="Proteomes" id="UP000440096">
    <property type="component" value="Unassembled WGS sequence"/>
</dbReference>
<keyword evidence="8 12" id="KW-0472">Membrane</keyword>
<dbReference type="InterPro" id="IPR036259">
    <property type="entry name" value="MFS_trans_sf"/>
</dbReference>
<dbReference type="InterPro" id="IPR011701">
    <property type="entry name" value="MFS"/>
</dbReference>
<comment type="similarity">
    <text evidence="2">Belongs to the major facilitator superfamily. Metabolite:H+ Symporter (MHS) family (TC 2.A.1.6) family.</text>
</comment>
<dbReference type="InterPro" id="IPR020846">
    <property type="entry name" value="MFS_dom"/>
</dbReference>
<evidence type="ECO:0000256" key="11">
    <source>
        <dbReference type="SAM" id="MobiDB-lite"/>
    </source>
</evidence>
<dbReference type="GO" id="GO:0015293">
    <property type="term" value="F:symporter activity"/>
    <property type="evidence" value="ECO:0007669"/>
    <property type="project" value="UniProtKB-KW"/>
</dbReference>
<dbReference type="AlphaFoldDB" id="A0A6N7YJR5"/>
<evidence type="ECO:0000256" key="7">
    <source>
        <dbReference type="ARBA" id="ARBA00022989"/>
    </source>
</evidence>
<feature type="transmembrane region" description="Helical" evidence="12">
    <location>
        <begin position="79"/>
        <end position="99"/>
    </location>
</feature>
<dbReference type="EMBL" id="WMBA01000004">
    <property type="protein sequence ID" value="MTD53137.1"/>
    <property type="molecule type" value="Genomic_DNA"/>
</dbReference>
<evidence type="ECO:0000256" key="10">
    <source>
        <dbReference type="ARBA" id="ARBA00039918"/>
    </source>
</evidence>
<name>A0A6N7YJR5_9PSEU</name>
<keyword evidence="3" id="KW-0813">Transport</keyword>
<dbReference type="RefSeq" id="WP_154755394.1">
    <property type="nucleotide sequence ID" value="NZ_WMBA01000004.1"/>
</dbReference>
<feature type="transmembrane region" description="Helical" evidence="12">
    <location>
        <begin position="426"/>
        <end position="448"/>
    </location>
</feature>
<feature type="transmembrane region" description="Helical" evidence="12">
    <location>
        <begin position="399"/>
        <end position="420"/>
    </location>
</feature>
<dbReference type="PANTHER" id="PTHR43528:SF1">
    <property type="entry name" value="ALPHA-KETOGLUTARATE PERMEASE"/>
    <property type="match status" value="1"/>
</dbReference>
<feature type="transmembrane region" description="Helical" evidence="12">
    <location>
        <begin position="39"/>
        <end position="59"/>
    </location>
</feature>
<dbReference type="SUPFAM" id="SSF103473">
    <property type="entry name" value="MFS general substrate transporter"/>
    <property type="match status" value="1"/>
</dbReference>
<evidence type="ECO:0000256" key="9">
    <source>
        <dbReference type="ARBA" id="ARBA00037295"/>
    </source>
</evidence>
<keyword evidence="4" id="KW-1003">Cell membrane</keyword>
<comment type="caution">
    <text evidence="14">The sequence shown here is derived from an EMBL/GenBank/DDBJ whole genome shotgun (WGS) entry which is preliminary data.</text>
</comment>